<proteinExistence type="predicted"/>
<evidence type="ECO:0000313" key="2">
    <source>
        <dbReference type="Proteomes" id="UP000712281"/>
    </source>
</evidence>
<dbReference type="AlphaFoldDB" id="A0A8S9GF77"/>
<organism evidence="1 2">
    <name type="scientific">Brassica cretica</name>
    <name type="common">Mustard</name>
    <dbReference type="NCBI Taxonomy" id="69181"/>
    <lineage>
        <taxon>Eukaryota</taxon>
        <taxon>Viridiplantae</taxon>
        <taxon>Streptophyta</taxon>
        <taxon>Embryophyta</taxon>
        <taxon>Tracheophyta</taxon>
        <taxon>Spermatophyta</taxon>
        <taxon>Magnoliopsida</taxon>
        <taxon>eudicotyledons</taxon>
        <taxon>Gunneridae</taxon>
        <taxon>Pentapetalae</taxon>
        <taxon>rosids</taxon>
        <taxon>malvids</taxon>
        <taxon>Brassicales</taxon>
        <taxon>Brassicaceae</taxon>
        <taxon>Brassiceae</taxon>
        <taxon>Brassica</taxon>
    </lineage>
</organism>
<reference evidence="1" key="1">
    <citation type="submission" date="2019-12" db="EMBL/GenBank/DDBJ databases">
        <title>Genome sequencing and annotation of Brassica cretica.</title>
        <authorList>
            <person name="Studholme D.J."/>
            <person name="Sarris P.F."/>
        </authorList>
    </citation>
    <scope>NUCLEOTIDE SEQUENCE</scope>
    <source>
        <strain evidence="1">PFS-001/15</strain>
        <tissue evidence="1">Leaf</tissue>
    </source>
</reference>
<dbReference type="Proteomes" id="UP000712281">
    <property type="component" value="Unassembled WGS sequence"/>
</dbReference>
<protein>
    <submittedName>
        <fullName evidence="1">Uncharacterized protein</fullName>
    </submittedName>
</protein>
<evidence type="ECO:0000313" key="1">
    <source>
        <dbReference type="EMBL" id="KAF2542292.1"/>
    </source>
</evidence>
<dbReference type="EMBL" id="QGKW02002005">
    <property type="protein sequence ID" value="KAF2542292.1"/>
    <property type="molecule type" value="Genomic_DNA"/>
</dbReference>
<comment type="caution">
    <text evidence="1">The sequence shown here is derived from an EMBL/GenBank/DDBJ whole genome shotgun (WGS) entry which is preliminary data.</text>
</comment>
<accession>A0A8S9GF77</accession>
<sequence length="141" mass="15600">MFLAMSKARADLVSLGRVGLLELLASQFSFRIEQYRGSWGGNWSIIASLSIHTHPSFSLPFCRTLSESVDGKKGNAPETHGTSNMTHEDVGKVDMCVLNPAPRNPGWKWGKGGCYSLRRHGARRPLAMTSSPQHHLARRVK</sequence>
<name>A0A8S9GF77_BRACR</name>
<gene>
    <name evidence="1" type="ORF">F2Q68_00032153</name>
</gene>